<reference evidence="2 3" key="1">
    <citation type="submission" date="2019-01" db="EMBL/GenBank/DDBJ databases">
        <title>Senegalimassilia sp. nov. KGMB04484 isolated human feces.</title>
        <authorList>
            <person name="Han K.-I."/>
            <person name="Kim J.-S."/>
            <person name="Lee K.C."/>
            <person name="Suh M.K."/>
            <person name="Eom M.K."/>
            <person name="Lee J.H."/>
            <person name="Park S.-H."/>
            <person name="Kang S.W."/>
            <person name="Park J.-E."/>
            <person name="Oh B.S."/>
            <person name="Yu S.Y."/>
            <person name="Choi S.-H."/>
            <person name="Lee D.H."/>
            <person name="Yoon H."/>
            <person name="Kim B.-Y."/>
            <person name="Lee J.H."/>
            <person name="Lee J.-S."/>
        </authorList>
    </citation>
    <scope>NUCLEOTIDE SEQUENCE [LARGE SCALE GENOMIC DNA]</scope>
    <source>
        <strain evidence="2 3">KGMB04484</strain>
    </source>
</reference>
<dbReference type="PANTHER" id="PTHR34227:SF1">
    <property type="entry name" value="DIMETHYL SULFOXIDE REDUCTASE CHAPERONE-RELATED"/>
    <property type="match status" value="1"/>
</dbReference>
<dbReference type="Pfam" id="PF02613">
    <property type="entry name" value="Nitrate_red_del"/>
    <property type="match status" value="1"/>
</dbReference>
<protein>
    <recommendedName>
        <fullName evidence="4">Molecular chaperone TorD</fullName>
    </recommendedName>
</protein>
<dbReference type="PANTHER" id="PTHR34227">
    <property type="entry name" value="CHAPERONE PROTEIN YCDY"/>
    <property type="match status" value="1"/>
</dbReference>
<accession>A0A4Q2K0C5</accession>
<organism evidence="2 3">
    <name type="scientific">Senegalimassilia faecalis</name>
    <dbReference type="NCBI Taxonomy" id="2509433"/>
    <lineage>
        <taxon>Bacteria</taxon>
        <taxon>Bacillati</taxon>
        <taxon>Actinomycetota</taxon>
        <taxon>Coriobacteriia</taxon>
        <taxon>Coriobacteriales</taxon>
        <taxon>Coriobacteriaceae</taxon>
        <taxon>Senegalimassilia</taxon>
    </lineage>
</organism>
<gene>
    <name evidence="2" type="ORF">ET524_01400</name>
</gene>
<dbReference type="InterPro" id="IPR036411">
    <property type="entry name" value="TorD-like_sf"/>
</dbReference>
<evidence type="ECO:0000313" key="2">
    <source>
        <dbReference type="EMBL" id="RXZ53301.1"/>
    </source>
</evidence>
<proteinExistence type="predicted"/>
<dbReference type="SUPFAM" id="SSF89155">
    <property type="entry name" value="TorD-like"/>
    <property type="match status" value="1"/>
</dbReference>
<evidence type="ECO:0000256" key="1">
    <source>
        <dbReference type="ARBA" id="ARBA00023186"/>
    </source>
</evidence>
<dbReference type="EMBL" id="SDPW01000001">
    <property type="protein sequence ID" value="RXZ53301.1"/>
    <property type="molecule type" value="Genomic_DNA"/>
</dbReference>
<evidence type="ECO:0000313" key="3">
    <source>
        <dbReference type="Proteomes" id="UP000293345"/>
    </source>
</evidence>
<keyword evidence="3" id="KW-1185">Reference proteome</keyword>
<evidence type="ECO:0008006" key="4">
    <source>
        <dbReference type="Google" id="ProtNLM"/>
    </source>
</evidence>
<dbReference type="InterPro" id="IPR050289">
    <property type="entry name" value="TorD/DmsD_chaperones"/>
</dbReference>
<dbReference type="InterPro" id="IPR020945">
    <property type="entry name" value="DMSO/NO3_reduct_chaperone"/>
</dbReference>
<name>A0A4Q2K0C5_9ACTN</name>
<dbReference type="Proteomes" id="UP000293345">
    <property type="component" value="Unassembled WGS sequence"/>
</dbReference>
<dbReference type="AlphaFoldDB" id="A0A4Q2K0C5"/>
<dbReference type="Gene3D" id="1.10.3480.10">
    <property type="entry name" value="TorD-like"/>
    <property type="match status" value="1"/>
</dbReference>
<comment type="caution">
    <text evidence="2">The sequence shown here is derived from an EMBL/GenBank/DDBJ whole genome shotgun (WGS) entry which is preliminary data.</text>
</comment>
<keyword evidence="1" id="KW-0143">Chaperone</keyword>
<sequence length="267" mass="29881">MSRSDACPLGCESLMRGGAAKLRQQDHTRGQDVETTQLQNERADACAERAGFWRYLSRLFYRELDEELLERLRGQAVLPLSDDFDADERAFARGSNKMAKYVLAQNPDTLTQSRCDYARVFLGAGSTTDDPVSPFESVYTSEEHLLMQGARDNMFRTLIAAGLALDDDYNMPEDHISFEFQYVAHLLDAEAAACRAGDAQAADAAQEQVRAFFENHIANWVPRFCQAAAQLARTPFYRGLCECTAAWVCLEQRCYADDDAAAEQEVA</sequence>